<gene>
    <name evidence="1" type="ORF">XENOCAPTIV_004085</name>
</gene>
<dbReference type="Proteomes" id="UP001434883">
    <property type="component" value="Unassembled WGS sequence"/>
</dbReference>
<reference evidence="1 2" key="1">
    <citation type="submission" date="2021-06" db="EMBL/GenBank/DDBJ databases">
        <authorList>
            <person name="Palmer J.M."/>
        </authorList>
    </citation>
    <scope>NUCLEOTIDE SEQUENCE [LARGE SCALE GENOMIC DNA]</scope>
    <source>
        <strain evidence="1 2">XC_2019</strain>
        <tissue evidence="1">Muscle</tissue>
    </source>
</reference>
<protein>
    <recommendedName>
        <fullName evidence="3">Secreted protein</fullName>
    </recommendedName>
</protein>
<organism evidence="1 2">
    <name type="scientific">Xenoophorus captivus</name>
    <dbReference type="NCBI Taxonomy" id="1517983"/>
    <lineage>
        <taxon>Eukaryota</taxon>
        <taxon>Metazoa</taxon>
        <taxon>Chordata</taxon>
        <taxon>Craniata</taxon>
        <taxon>Vertebrata</taxon>
        <taxon>Euteleostomi</taxon>
        <taxon>Actinopterygii</taxon>
        <taxon>Neopterygii</taxon>
        <taxon>Teleostei</taxon>
        <taxon>Neoteleostei</taxon>
        <taxon>Acanthomorphata</taxon>
        <taxon>Ovalentaria</taxon>
        <taxon>Atherinomorphae</taxon>
        <taxon>Cyprinodontiformes</taxon>
        <taxon>Goodeidae</taxon>
        <taxon>Xenoophorus</taxon>
    </lineage>
</organism>
<accession>A0ABV0SE01</accession>
<evidence type="ECO:0008006" key="3">
    <source>
        <dbReference type="Google" id="ProtNLM"/>
    </source>
</evidence>
<proteinExistence type="predicted"/>
<name>A0ABV0SE01_9TELE</name>
<evidence type="ECO:0000313" key="1">
    <source>
        <dbReference type="EMBL" id="MEQ2218504.1"/>
    </source>
</evidence>
<comment type="caution">
    <text evidence="1">The sequence shown here is derived from an EMBL/GenBank/DDBJ whole genome shotgun (WGS) entry which is preliminary data.</text>
</comment>
<sequence length="113" mass="13002">MLIRCPEPSVILFFIHLDFFSRYRTEKYGWGISFIVRIDALLKRLISGLLACIVSPLHRCCSGKPHLRSKHCGSSCEWLDGVFATESSQVKQHRRHLAARTEALNVPFKLVYK</sequence>
<evidence type="ECO:0000313" key="2">
    <source>
        <dbReference type="Proteomes" id="UP001434883"/>
    </source>
</evidence>
<keyword evidence="2" id="KW-1185">Reference proteome</keyword>
<dbReference type="EMBL" id="JAHRIN010077046">
    <property type="protein sequence ID" value="MEQ2218504.1"/>
    <property type="molecule type" value="Genomic_DNA"/>
</dbReference>